<proteinExistence type="predicted"/>
<keyword evidence="1" id="KW-0812">Transmembrane</keyword>
<name>A0A813GBK1_POLGL</name>
<dbReference type="EMBL" id="CAJNNV010027394">
    <property type="protein sequence ID" value="CAE8620223.1"/>
    <property type="molecule type" value="Genomic_DNA"/>
</dbReference>
<comment type="caution">
    <text evidence="2">The sequence shown here is derived from an EMBL/GenBank/DDBJ whole genome shotgun (WGS) entry which is preliminary data.</text>
</comment>
<dbReference type="Proteomes" id="UP000654075">
    <property type="component" value="Unassembled WGS sequence"/>
</dbReference>
<dbReference type="AlphaFoldDB" id="A0A813GBK1"/>
<reference evidence="2" key="1">
    <citation type="submission" date="2021-02" db="EMBL/GenBank/DDBJ databases">
        <authorList>
            <person name="Dougan E. K."/>
            <person name="Rhodes N."/>
            <person name="Thang M."/>
            <person name="Chan C."/>
        </authorList>
    </citation>
    <scope>NUCLEOTIDE SEQUENCE</scope>
</reference>
<feature type="non-terminal residue" evidence="2">
    <location>
        <position position="1"/>
    </location>
</feature>
<keyword evidence="3" id="KW-1185">Reference proteome</keyword>
<accession>A0A813GBK1</accession>
<feature type="transmembrane region" description="Helical" evidence="1">
    <location>
        <begin position="12"/>
        <end position="32"/>
    </location>
</feature>
<gene>
    <name evidence="2" type="ORF">PGLA1383_LOCUS37788</name>
</gene>
<protein>
    <submittedName>
        <fullName evidence="2">Uncharacterized protein</fullName>
    </submittedName>
</protein>
<evidence type="ECO:0000313" key="3">
    <source>
        <dbReference type="Proteomes" id="UP000654075"/>
    </source>
</evidence>
<evidence type="ECO:0000256" key="1">
    <source>
        <dbReference type="SAM" id="Phobius"/>
    </source>
</evidence>
<keyword evidence="1" id="KW-0472">Membrane</keyword>
<sequence>VTLFGEFKQMTNYAALLSISGACLSLLGAMCIQPLRLFAYDDEAHQLLPQEDPQKTDLHLKTEDLEASLQLKDLQDLEKSLQGALLPLKDQASHRRPFSTQRENLLLPEVATEHCFTI</sequence>
<keyword evidence="1" id="KW-1133">Transmembrane helix</keyword>
<organism evidence="2 3">
    <name type="scientific">Polarella glacialis</name>
    <name type="common">Dinoflagellate</name>
    <dbReference type="NCBI Taxonomy" id="89957"/>
    <lineage>
        <taxon>Eukaryota</taxon>
        <taxon>Sar</taxon>
        <taxon>Alveolata</taxon>
        <taxon>Dinophyceae</taxon>
        <taxon>Suessiales</taxon>
        <taxon>Suessiaceae</taxon>
        <taxon>Polarella</taxon>
    </lineage>
</organism>
<evidence type="ECO:0000313" key="2">
    <source>
        <dbReference type="EMBL" id="CAE8620223.1"/>
    </source>
</evidence>